<gene>
    <name evidence="1" type="ORF">BvMPK_2653</name>
</gene>
<proteinExistence type="predicted"/>
<reference evidence="1 2" key="2">
    <citation type="journal article" date="2016" name="Genome Biol. Evol.">
        <title>Extensive mobilome-driven genome diversification in mouse gut-associated Bacteroides vulgatus mpk.</title>
        <authorList>
            <person name="Lange A."/>
            <person name="Beier S."/>
            <person name="Steimle A."/>
            <person name="Autenrieth I.B."/>
            <person name="Huson D.H."/>
            <person name="Frick J.S."/>
        </authorList>
    </citation>
    <scope>NUCLEOTIDE SEQUENCE [LARGE SCALE GENOMIC DNA]</scope>
    <source>
        <strain evidence="2">mpk</strain>
    </source>
</reference>
<dbReference type="Proteomes" id="UP000061587">
    <property type="component" value="Chromosome"/>
</dbReference>
<dbReference type="AlphaFoldDB" id="A0A0P0M3C9"/>
<dbReference type="PATRIC" id="fig|821.40.peg.3189"/>
<accession>A0A0P0M3C9</accession>
<protein>
    <submittedName>
        <fullName evidence="1">Uncharacterized protein</fullName>
    </submittedName>
</protein>
<sequence>MYFASSIKKKRTMNDLIEIYRRIEYIRSNGLKMKEIADYVDMAPSVLSALYSSVLPTYVTSLKQGHSEEDSLDLALAQVNNVSKKRLLGNLASIKELLFSLEPAHGEAKTNPFMEMMTAEMQRSVQEVYNYSGSYLSYSLSSSCQCLKVEPYLIEASEDNTYVKVTHMSAYNTTHRGVGLFNNHQNGYIFFNERESPQMALFSIYLQLPMYDFPPFLKGLYLSLDYNRNPIARRILFVKQGDSTDMEEFLELKGELVPLDKLTELQKKYYDYTCQEGDCIRTCMVPSPQLNENDLEREKKILSL</sequence>
<dbReference type="EMBL" id="CP013020">
    <property type="protein sequence ID" value="ALK85244.1"/>
    <property type="molecule type" value="Genomic_DNA"/>
</dbReference>
<evidence type="ECO:0000313" key="2">
    <source>
        <dbReference type="Proteomes" id="UP000061587"/>
    </source>
</evidence>
<evidence type="ECO:0000313" key="1">
    <source>
        <dbReference type="EMBL" id="ALK85244.1"/>
    </source>
</evidence>
<reference evidence="2" key="1">
    <citation type="submission" date="2015-10" db="EMBL/GenBank/DDBJ databases">
        <title>Extensive mobilome-driven genome diversification in gut-associated Bacteroides vulgatus mpk.</title>
        <authorList>
            <person name="Beier S."/>
            <person name="Lange A."/>
            <person name="Huson D.H."/>
            <person name="Frick J.-S."/>
            <person name="Autenrieth I.B."/>
        </authorList>
    </citation>
    <scope>NUCLEOTIDE SEQUENCE [LARGE SCALE GENOMIC DNA]</scope>
    <source>
        <strain evidence="2">mpk</strain>
    </source>
</reference>
<name>A0A0P0M3C9_PHOVU</name>
<organism evidence="1 2">
    <name type="scientific">Phocaeicola vulgatus</name>
    <name type="common">Bacteroides vulgatus</name>
    <dbReference type="NCBI Taxonomy" id="821"/>
    <lineage>
        <taxon>Bacteria</taxon>
        <taxon>Pseudomonadati</taxon>
        <taxon>Bacteroidota</taxon>
        <taxon>Bacteroidia</taxon>
        <taxon>Bacteroidales</taxon>
        <taxon>Bacteroidaceae</taxon>
        <taxon>Phocaeicola</taxon>
    </lineage>
</organism>